<organism evidence="8 9">
    <name type="scientific">Helicobacter canadensis MIT 98-5491</name>
    <dbReference type="NCBI Taxonomy" id="537970"/>
    <lineage>
        <taxon>Bacteria</taxon>
        <taxon>Pseudomonadati</taxon>
        <taxon>Campylobacterota</taxon>
        <taxon>Epsilonproteobacteria</taxon>
        <taxon>Campylobacterales</taxon>
        <taxon>Helicobacteraceae</taxon>
        <taxon>Helicobacter</taxon>
    </lineage>
</organism>
<keyword evidence="9" id="KW-1185">Reference proteome</keyword>
<dbReference type="RefSeq" id="WP_006656917.1">
    <property type="nucleotide sequence ID" value="NZ_CM000776.2"/>
</dbReference>
<keyword evidence="5 6" id="KW-0472">Membrane</keyword>
<evidence type="ECO:0000256" key="2">
    <source>
        <dbReference type="ARBA" id="ARBA00009399"/>
    </source>
</evidence>
<feature type="domain" description="GtrA/DPMS transmembrane" evidence="7">
    <location>
        <begin position="20"/>
        <end position="131"/>
    </location>
</feature>
<dbReference type="HOGENOM" id="CLU_083873_4_4_7"/>
<dbReference type="InterPro" id="IPR007267">
    <property type="entry name" value="GtrA_DPMS_TM"/>
</dbReference>
<evidence type="ECO:0000256" key="5">
    <source>
        <dbReference type="ARBA" id="ARBA00023136"/>
    </source>
</evidence>
<evidence type="ECO:0000256" key="3">
    <source>
        <dbReference type="ARBA" id="ARBA00022692"/>
    </source>
</evidence>
<evidence type="ECO:0000256" key="4">
    <source>
        <dbReference type="ARBA" id="ARBA00022989"/>
    </source>
</evidence>
<evidence type="ECO:0000256" key="1">
    <source>
        <dbReference type="ARBA" id="ARBA00004141"/>
    </source>
</evidence>
<dbReference type="PANTHER" id="PTHR38459:SF1">
    <property type="entry name" value="PROPHAGE BACTOPRENOL-LINKED GLUCOSE TRANSLOCASE HOMOLOG"/>
    <property type="match status" value="1"/>
</dbReference>
<feature type="transmembrane region" description="Helical" evidence="6">
    <location>
        <begin position="21"/>
        <end position="45"/>
    </location>
</feature>
<comment type="subcellular location">
    <subcellularLocation>
        <location evidence="1">Membrane</location>
        <topology evidence="1">Multi-pass membrane protein</topology>
    </subcellularLocation>
</comment>
<feature type="transmembrane region" description="Helical" evidence="6">
    <location>
        <begin position="77"/>
        <end position="103"/>
    </location>
</feature>
<dbReference type="AlphaFoldDB" id="C5ZXP0"/>
<evidence type="ECO:0000256" key="6">
    <source>
        <dbReference type="SAM" id="Phobius"/>
    </source>
</evidence>
<dbReference type="InterPro" id="IPR051401">
    <property type="entry name" value="GtrA_CellWall_Glycosyl"/>
</dbReference>
<dbReference type="EMBL" id="CM000776">
    <property type="protein sequence ID" value="EES89908.1"/>
    <property type="molecule type" value="Genomic_DNA"/>
</dbReference>
<evidence type="ECO:0000259" key="7">
    <source>
        <dbReference type="Pfam" id="PF04138"/>
    </source>
</evidence>
<dbReference type="Pfam" id="PF04138">
    <property type="entry name" value="GtrA_DPMS_TM"/>
    <property type="match status" value="1"/>
</dbReference>
<feature type="transmembrane region" description="Helical" evidence="6">
    <location>
        <begin position="109"/>
        <end position="130"/>
    </location>
</feature>
<feature type="transmembrane region" description="Helical" evidence="6">
    <location>
        <begin position="51"/>
        <end position="70"/>
    </location>
</feature>
<sequence>MKLLSKIFNIKKYCNWQFLRYCIIGSINTIIGFGIIFFLMAFGVFAEMANFIGYCMGIIISFMLNSQFTFKAKHNYAFLRFCLAMGVSYLLNLLTLMFCYRILLLNPYLSQIFAGIIYTGSGFLFSKYFVFKEQCTQTETFK</sequence>
<reference evidence="8 9" key="1">
    <citation type="journal article" date="2009" name="J. Bacteriol.">
        <title>Genome sequence of the emerging pathogen Helicobacter canadensis.</title>
        <authorList>
            <person name="Loman N.J."/>
            <person name="Snyder L.A."/>
            <person name="Linton J.D."/>
            <person name="Langdon R."/>
            <person name="Lawson A.J."/>
            <person name="Weinstock G.M."/>
            <person name="Wren B.W."/>
            <person name="Pallen M.J."/>
        </authorList>
    </citation>
    <scope>NUCLEOTIDE SEQUENCE [LARGE SCALE GENOMIC DNA]</scope>
    <source>
        <strain evidence="8 9">MIT 98-5491</strain>
    </source>
</reference>
<proteinExistence type="inferred from homology"/>
<dbReference type="GO" id="GO:0000271">
    <property type="term" value="P:polysaccharide biosynthetic process"/>
    <property type="evidence" value="ECO:0007669"/>
    <property type="project" value="InterPro"/>
</dbReference>
<comment type="similarity">
    <text evidence="2">Belongs to the GtrA family.</text>
</comment>
<dbReference type="OrthoDB" id="9812049at2"/>
<evidence type="ECO:0000313" key="8">
    <source>
        <dbReference type="EMBL" id="EES89908.1"/>
    </source>
</evidence>
<dbReference type="Proteomes" id="UP000007032">
    <property type="component" value="Chromosome"/>
</dbReference>
<keyword evidence="4 6" id="KW-1133">Transmembrane helix</keyword>
<name>C5ZXP0_9HELI</name>
<gene>
    <name evidence="8" type="ORF">HCAN_1198</name>
</gene>
<dbReference type="eggNOG" id="COG1215">
    <property type="taxonomic scope" value="Bacteria"/>
</dbReference>
<evidence type="ECO:0000313" key="9">
    <source>
        <dbReference type="Proteomes" id="UP000007032"/>
    </source>
</evidence>
<dbReference type="STRING" id="537970.HCAN_1198"/>
<dbReference type="PANTHER" id="PTHR38459">
    <property type="entry name" value="PROPHAGE BACTOPRENOL-LINKED GLUCOSE TRANSLOCASE HOMOLOG"/>
    <property type="match status" value="1"/>
</dbReference>
<protein>
    <recommendedName>
        <fullName evidence="7">GtrA/DPMS transmembrane domain-containing protein</fullName>
    </recommendedName>
</protein>
<accession>C5ZXP0</accession>
<dbReference type="GO" id="GO:0005886">
    <property type="term" value="C:plasma membrane"/>
    <property type="evidence" value="ECO:0007669"/>
    <property type="project" value="TreeGrafter"/>
</dbReference>
<keyword evidence="3 6" id="KW-0812">Transmembrane</keyword>